<protein>
    <submittedName>
        <fullName evidence="2">Uncharacterized protein</fullName>
    </submittedName>
</protein>
<gene>
    <name evidence="2" type="ORF">MVAC_29920</name>
</gene>
<dbReference type="RefSeq" id="WP_003931425.1">
    <property type="nucleotide sequence ID" value="NZ_JH814693.1"/>
</dbReference>
<evidence type="ECO:0000313" key="3">
    <source>
        <dbReference type="Proteomes" id="UP000006072"/>
    </source>
</evidence>
<name>K0U9U2_MYCVA</name>
<accession>K0U9U2</accession>
<comment type="caution">
    <text evidence="2">The sequence shown here is derived from an EMBL/GenBank/DDBJ whole genome shotgun (WGS) entry which is preliminary data.</text>
</comment>
<dbReference type="EMBL" id="ALQA01000149">
    <property type="protein sequence ID" value="EJZ04167.1"/>
    <property type="molecule type" value="Genomic_DNA"/>
</dbReference>
<dbReference type="AlphaFoldDB" id="K0U9U2"/>
<reference evidence="2 3" key="1">
    <citation type="journal article" date="2012" name="J. Bacteriol.">
        <title>Complete Genome Sequence of Mycobacterium vaccae Type Strain ATCC 25954.</title>
        <authorList>
            <person name="Ho Y.S."/>
            <person name="Adroub S.A."/>
            <person name="Abadi M."/>
            <person name="Al Alwan B."/>
            <person name="Alkhateeb R."/>
            <person name="Gao G."/>
            <person name="Ragab A."/>
            <person name="Ali S."/>
            <person name="van Soolingen D."/>
            <person name="Bitter W."/>
            <person name="Pain A."/>
            <person name="Abdallah A.M."/>
        </authorList>
    </citation>
    <scope>NUCLEOTIDE SEQUENCE [LARGE SCALE GENOMIC DNA]</scope>
    <source>
        <strain evidence="2 3">ATCC 25954</strain>
    </source>
</reference>
<sequence length="128" mass="12558">MGAGAAAGWLWTSSIASPEVAPAAQQSPPVAQQSPPVAAAPAAAAPQQIQQAGQIIAATPDSLTTSTPDGRTTTFRITADTAQIGAPGTKSHVLVLGVVHDGVAVATAVTDQGALGPDGPPMDYDLPA</sequence>
<dbReference type="PATRIC" id="fig|1194972.3.peg.5906"/>
<dbReference type="HOGENOM" id="CLU_1957198_0_0_11"/>
<feature type="region of interest" description="Disordered" evidence="1">
    <location>
        <begin position="19"/>
        <end position="46"/>
    </location>
</feature>
<organism evidence="2 3">
    <name type="scientific">Mycolicibacterium vaccae ATCC 25954</name>
    <dbReference type="NCBI Taxonomy" id="1194972"/>
    <lineage>
        <taxon>Bacteria</taxon>
        <taxon>Bacillati</taxon>
        <taxon>Actinomycetota</taxon>
        <taxon>Actinomycetes</taxon>
        <taxon>Mycobacteriales</taxon>
        <taxon>Mycobacteriaceae</taxon>
        <taxon>Mycolicibacterium</taxon>
    </lineage>
</organism>
<proteinExistence type="predicted"/>
<dbReference type="eggNOG" id="ENOG50302PQ">
    <property type="taxonomic scope" value="Bacteria"/>
</dbReference>
<evidence type="ECO:0000256" key="1">
    <source>
        <dbReference type="SAM" id="MobiDB-lite"/>
    </source>
</evidence>
<keyword evidence="3" id="KW-1185">Reference proteome</keyword>
<evidence type="ECO:0000313" key="2">
    <source>
        <dbReference type="EMBL" id="EJZ04167.1"/>
    </source>
</evidence>
<dbReference type="Proteomes" id="UP000006072">
    <property type="component" value="Unassembled WGS sequence"/>
</dbReference>